<dbReference type="HOGENOM" id="CLU_1915499_0_0_5"/>
<proteinExistence type="predicted"/>
<dbReference type="KEGG" id="rli:RLO149_c010270"/>
<evidence type="ECO:0000256" key="1">
    <source>
        <dbReference type="SAM" id="SignalP"/>
    </source>
</evidence>
<dbReference type="STRING" id="391595.RLO149_c010270"/>
<reference evidence="2 3" key="1">
    <citation type="journal article" date="2011" name="BMC Genomics">
        <title>Comparative genome analysis and genome-guided physiological analysis of Roseobacter litoralis.</title>
        <authorList>
            <person name="Kalhoefer D."/>
            <person name="Thole S."/>
            <person name="Voget S."/>
            <person name="Lehmann R."/>
            <person name="Liesegang H."/>
            <person name="Wollher A."/>
            <person name="Daniel R."/>
            <person name="Simon M."/>
            <person name="Brinkhoff T."/>
        </authorList>
    </citation>
    <scope>NUCLEOTIDE SEQUENCE [LARGE SCALE GENOMIC DNA]</scope>
    <source>
        <strain evidence="3">ATCC 49566 / DSM 6996 / JCM 21268 / NBRC 15278 / OCh 149</strain>
    </source>
</reference>
<gene>
    <name evidence="2" type="ordered locus">RLO149_c010270</name>
</gene>
<dbReference type="AlphaFoldDB" id="F7ZB43"/>
<protein>
    <submittedName>
        <fullName evidence="2">Uncharacterized protein</fullName>
    </submittedName>
</protein>
<name>F7ZB43_ROSLO</name>
<feature type="signal peptide" evidence="1">
    <location>
        <begin position="1"/>
        <end position="25"/>
    </location>
</feature>
<dbReference type="Proteomes" id="UP000001353">
    <property type="component" value="Chromosome"/>
</dbReference>
<organism evidence="2 3">
    <name type="scientific">Roseobacter litoralis (strain ATCC 49566 / DSM 6996 / JCM 21268 / NBRC 15278 / OCh 149)</name>
    <dbReference type="NCBI Taxonomy" id="391595"/>
    <lineage>
        <taxon>Bacteria</taxon>
        <taxon>Pseudomonadati</taxon>
        <taxon>Pseudomonadota</taxon>
        <taxon>Alphaproteobacteria</taxon>
        <taxon>Rhodobacterales</taxon>
        <taxon>Roseobacteraceae</taxon>
        <taxon>Roseobacter</taxon>
    </lineage>
</organism>
<dbReference type="OrthoDB" id="7304934at2"/>
<keyword evidence="1" id="KW-0732">Signal</keyword>
<dbReference type="eggNOG" id="ENOG50319IW">
    <property type="taxonomic scope" value="Bacteria"/>
</dbReference>
<keyword evidence="3" id="KW-1185">Reference proteome</keyword>
<dbReference type="RefSeq" id="WP_013960975.1">
    <property type="nucleotide sequence ID" value="NC_015730.1"/>
</dbReference>
<accession>F7ZB43</accession>
<feature type="chain" id="PRO_5003366574" evidence="1">
    <location>
        <begin position="26"/>
        <end position="138"/>
    </location>
</feature>
<dbReference type="EMBL" id="CP002623">
    <property type="protein sequence ID" value="AEI93036.1"/>
    <property type="molecule type" value="Genomic_DNA"/>
</dbReference>
<evidence type="ECO:0000313" key="3">
    <source>
        <dbReference type="Proteomes" id="UP000001353"/>
    </source>
</evidence>
<evidence type="ECO:0000313" key="2">
    <source>
        <dbReference type="EMBL" id="AEI93036.1"/>
    </source>
</evidence>
<sequence length="138" mass="15663">MRKRPLFIPVIAALFAMLSGGMALAAEPMDGRTFDEYTRGKTLFYGQNGEKYGAEVYLDDRRVKWSFLDGQCKEGFWYEEAGQICFVYEDNPTPQCWAFTKEDGRLSARFENLPGATELYEAEDVNEEMICLGPDVGV</sequence>